<dbReference type="EMBL" id="CP017305">
    <property type="protein sequence ID" value="AOS83953.1"/>
    <property type="molecule type" value="Genomic_DNA"/>
</dbReference>
<evidence type="ECO:0000256" key="1">
    <source>
        <dbReference type="SAM" id="MobiDB-lite"/>
    </source>
</evidence>
<feature type="region of interest" description="Disordered" evidence="1">
    <location>
        <begin position="33"/>
        <end position="99"/>
    </location>
</feature>
<keyword evidence="2" id="KW-0732">Signal</keyword>
<dbReference type="STRING" id="274537.BIU88_07200"/>
<name>A0A1D8D1F0_CHLLM</name>
<accession>A0A1D8D1F0</accession>
<dbReference type="AlphaFoldDB" id="A0A1D8D1F0"/>
<feature type="compositionally biased region" description="Basic and acidic residues" evidence="1">
    <location>
        <begin position="69"/>
        <end position="84"/>
    </location>
</feature>
<dbReference type="RefSeq" id="WP_069809998.1">
    <property type="nucleotide sequence ID" value="NZ_CP017305.1"/>
</dbReference>
<evidence type="ECO:0000256" key="2">
    <source>
        <dbReference type="SAM" id="SignalP"/>
    </source>
</evidence>
<organism evidence="3 4">
    <name type="scientific">Chlorobaculum limnaeum</name>
    <dbReference type="NCBI Taxonomy" id="274537"/>
    <lineage>
        <taxon>Bacteria</taxon>
        <taxon>Pseudomonadati</taxon>
        <taxon>Chlorobiota</taxon>
        <taxon>Chlorobiia</taxon>
        <taxon>Chlorobiales</taxon>
        <taxon>Chlorobiaceae</taxon>
        <taxon>Chlorobaculum</taxon>
    </lineage>
</organism>
<feature type="signal peptide" evidence="2">
    <location>
        <begin position="1"/>
        <end position="18"/>
    </location>
</feature>
<keyword evidence="4" id="KW-1185">Reference proteome</keyword>
<feature type="chain" id="PRO_5009106547" evidence="2">
    <location>
        <begin position="19"/>
        <end position="99"/>
    </location>
</feature>
<evidence type="ECO:0000313" key="4">
    <source>
        <dbReference type="Proteomes" id="UP000095185"/>
    </source>
</evidence>
<reference evidence="3" key="1">
    <citation type="submission" date="2016-09" db="EMBL/GenBank/DDBJ databases">
        <title>Genome sequence of Chlorobaculum limnaeum.</title>
        <authorList>
            <person name="Liu Z."/>
            <person name="Tank M."/>
            <person name="Bryant D.A."/>
        </authorList>
    </citation>
    <scope>NUCLEOTIDE SEQUENCE [LARGE SCALE GENOMIC DNA]</scope>
    <source>
        <strain evidence="3">DSM 1677</strain>
    </source>
</reference>
<proteinExistence type="predicted"/>
<evidence type="ECO:0000313" key="3">
    <source>
        <dbReference type="EMBL" id="AOS83953.1"/>
    </source>
</evidence>
<protein>
    <submittedName>
        <fullName evidence="3">Uncharacterized protein</fullName>
    </submittedName>
</protein>
<sequence length="99" mass="10340">MKKVFSMLLLFAVSGALASANLHAGGAFDQLMDTSRDSEAATREPSDEGAREGASQGFDTGSSTPVDLSGKEGVVDPNDLKRYDPPAQSLHTNPPPPLP</sequence>
<feature type="compositionally biased region" description="Polar residues" evidence="1">
    <location>
        <begin position="57"/>
        <end position="66"/>
    </location>
</feature>
<dbReference type="KEGG" id="clz:BIU88_07200"/>
<feature type="compositionally biased region" description="Basic and acidic residues" evidence="1">
    <location>
        <begin position="34"/>
        <end position="51"/>
    </location>
</feature>
<gene>
    <name evidence="3" type="ORF">BIU88_07200</name>
</gene>
<dbReference type="Proteomes" id="UP000095185">
    <property type="component" value="Chromosome"/>
</dbReference>